<comment type="caution">
    <text evidence="8">The sequence shown here is derived from an EMBL/GenBank/DDBJ whole genome shotgun (WGS) entry which is preliminary data.</text>
</comment>
<dbReference type="Pfam" id="PF03852">
    <property type="entry name" value="Vsr"/>
    <property type="match status" value="1"/>
</dbReference>
<dbReference type="InterPro" id="IPR004603">
    <property type="entry name" value="DNA_mismatch_endonuc_vsr"/>
</dbReference>
<organism evidence="8 9">
    <name type="scientific">Allosphingosinicella ginsenosidimutans</name>
    <dbReference type="NCBI Taxonomy" id="1176539"/>
    <lineage>
        <taxon>Bacteria</taxon>
        <taxon>Pseudomonadati</taxon>
        <taxon>Pseudomonadota</taxon>
        <taxon>Alphaproteobacteria</taxon>
        <taxon>Sphingomonadales</taxon>
        <taxon>Sphingomonadaceae</taxon>
        <taxon>Allosphingosinicella</taxon>
    </lineage>
</organism>
<evidence type="ECO:0000256" key="6">
    <source>
        <dbReference type="ARBA" id="ARBA00029466"/>
    </source>
</evidence>
<proteinExistence type="inferred from homology"/>
<dbReference type="OrthoDB" id="9801520at2"/>
<dbReference type="SUPFAM" id="SSF52980">
    <property type="entry name" value="Restriction endonuclease-like"/>
    <property type="match status" value="1"/>
</dbReference>
<evidence type="ECO:0000313" key="9">
    <source>
        <dbReference type="Proteomes" id="UP000321249"/>
    </source>
</evidence>
<dbReference type="CDD" id="cd00221">
    <property type="entry name" value="Vsr"/>
    <property type="match status" value="1"/>
</dbReference>
<keyword evidence="1" id="KW-0540">Nuclease</keyword>
<dbReference type="Gene3D" id="3.40.960.10">
    <property type="entry name" value="VSR Endonuclease"/>
    <property type="match status" value="1"/>
</dbReference>
<evidence type="ECO:0000256" key="5">
    <source>
        <dbReference type="ARBA" id="ARBA00023204"/>
    </source>
</evidence>
<sequence length="187" mass="21640">MRAQHISTEPDGESFPSQRAAPAETKGREATSPTRQHRGDFMSPATRSAVMSRIRGRDTGPERTVQAMLEALGLEFETHVRSLPGRPDFVLRQHSLCIFVDGDFWHGWRFETWRMKLSEKWEAKIAATRRRDDRNRRLLRQAGWQVLRIWEHRVRERPGSCRRSILLRVKRGLPFGAEPGNVAAEET</sequence>
<protein>
    <submittedName>
        <fullName evidence="8">Very short patch repair endonuclease</fullName>
    </submittedName>
</protein>
<evidence type="ECO:0000256" key="4">
    <source>
        <dbReference type="ARBA" id="ARBA00022801"/>
    </source>
</evidence>
<dbReference type="AlphaFoldDB" id="A0A5C6TTE6"/>
<keyword evidence="9" id="KW-1185">Reference proteome</keyword>
<evidence type="ECO:0000313" key="8">
    <source>
        <dbReference type="EMBL" id="TXC63469.1"/>
    </source>
</evidence>
<dbReference type="GO" id="GO:0004519">
    <property type="term" value="F:endonuclease activity"/>
    <property type="evidence" value="ECO:0007669"/>
    <property type="project" value="UniProtKB-KW"/>
</dbReference>
<comment type="similarity">
    <text evidence="6">Belongs to the Vsr family.</text>
</comment>
<dbReference type="RefSeq" id="WP_147042879.1">
    <property type="nucleotide sequence ID" value="NZ_BAABIR010000003.1"/>
</dbReference>
<accession>A0A5C6TTE6</accession>
<dbReference type="InterPro" id="IPR011335">
    <property type="entry name" value="Restrct_endonuc-II-like"/>
</dbReference>
<keyword evidence="5" id="KW-0234">DNA repair</keyword>
<reference evidence="8 9" key="1">
    <citation type="journal article" date="2015" name="J. Microbiol.">
        <title>Sphingosinicella ginsenosidimutans sp. nov., with ginsenoside converting activity.</title>
        <authorList>
            <person name="Kim J.K."/>
            <person name="Kang M.S."/>
            <person name="Park S.C."/>
            <person name="Kim K.M."/>
            <person name="Choi K."/>
            <person name="Yoon M.H."/>
            <person name="Im W.T."/>
        </authorList>
    </citation>
    <scope>NUCLEOTIDE SEQUENCE [LARGE SCALE GENOMIC DNA]</scope>
    <source>
        <strain evidence="8 9">BS-11</strain>
    </source>
</reference>
<feature type="region of interest" description="Disordered" evidence="7">
    <location>
        <begin position="1"/>
        <end position="41"/>
    </location>
</feature>
<name>A0A5C6TTE6_9SPHN</name>
<gene>
    <name evidence="8" type="ORF">FRZ32_07225</name>
</gene>
<dbReference type="Proteomes" id="UP000321249">
    <property type="component" value="Unassembled WGS sequence"/>
</dbReference>
<keyword evidence="3" id="KW-0227">DNA damage</keyword>
<evidence type="ECO:0000256" key="2">
    <source>
        <dbReference type="ARBA" id="ARBA00022759"/>
    </source>
</evidence>
<keyword evidence="4" id="KW-0378">Hydrolase</keyword>
<dbReference type="GO" id="GO:0006298">
    <property type="term" value="P:mismatch repair"/>
    <property type="evidence" value="ECO:0007669"/>
    <property type="project" value="InterPro"/>
</dbReference>
<dbReference type="GO" id="GO:0016787">
    <property type="term" value="F:hydrolase activity"/>
    <property type="evidence" value="ECO:0007669"/>
    <property type="project" value="UniProtKB-KW"/>
</dbReference>
<evidence type="ECO:0000256" key="7">
    <source>
        <dbReference type="SAM" id="MobiDB-lite"/>
    </source>
</evidence>
<evidence type="ECO:0000256" key="1">
    <source>
        <dbReference type="ARBA" id="ARBA00022722"/>
    </source>
</evidence>
<dbReference type="EMBL" id="VOQQ01000001">
    <property type="protein sequence ID" value="TXC63469.1"/>
    <property type="molecule type" value="Genomic_DNA"/>
</dbReference>
<keyword evidence="2 8" id="KW-0255">Endonuclease</keyword>
<evidence type="ECO:0000256" key="3">
    <source>
        <dbReference type="ARBA" id="ARBA00022763"/>
    </source>
</evidence>